<feature type="domain" description="Response regulatory" evidence="7">
    <location>
        <begin position="783"/>
        <end position="901"/>
    </location>
</feature>
<keyword evidence="10" id="KW-1185">Reference proteome</keyword>
<dbReference type="Gene3D" id="3.30.450.20">
    <property type="entry name" value="PAS domain"/>
    <property type="match status" value="2"/>
</dbReference>
<dbReference type="PROSITE" id="PS50112">
    <property type="entry name" value="PAS"/>
    <property type="match status" value="1"/>
</dbReference>
<dbReference type="InterPro" id="IPR005467">
    <property type="entry name" value="His_kinase_dom"/>
</dbReference>
<dbReference type="SMART" id="SM00387">
    <property type="entry name" value="HATPase_c"/>
    <property type="match status" value="1"/>
</dbReference>
<evidence type="ECO:0000313" key="10">
    <source>
        <dbReference type="Proteomes" id="UP001597101"/>
    </source>
</evidence>
<dbReference type="NCBIfam" id="NF046020">
    <property type="entry name" value="HisKinCckABruc"/>
    <property type="match status" value="1"/>
</dbReference>
<dbReference type="PROSITE" id="PS50110">
    <property type="entry name" value="RESPONSE_REGULATORY"/>
    <property type="match status" value="1"/>
</dbReference>
<dbReference type="InterPro" id="IPR001789">
    <property type="entry name" value="Sig_transdc_resp-reg_receiver"/>
</dbReference>
<dbReference type="Pfam" id="PF02518">
    <property type="entry name" value="HATPase_c"/>
    <property type="match status" value="1"/>
</dbReference>
<dbReference type="SUPFAM" id="SSF55785">
    <property type="entry name" value="PYP-like sensor domain (PAS domain)"/>
    <property type="match status" value="3"/>
</dbReference>
<evidence type="ECO:0000256" key="3">
    <source>
        <dbReference type="ARBA" id="ARBA00022553"/>
    </source>
</evidence>
<feature type="domain" description="PAS" evidence="8">
    <location>
        <begin position="119"/>
        <end position="189"/>
    </location>
</feature>
<evidence type="ECO:0000259" key="8">
    <source>
        <dbReference type="PROSITE" id="PS50112"/>
    </source>
</evidence>
<dbReference type="Gene3D" id="3.30.565.10">
    <property type="entry name" value="Histidine kinase-like ATPase, C-terminal domain"/>
    <property type="match status" value="1"/>
</dbReference>
<dbReference type="GO" id="GO:0004673">
    <property type="term" value="F:protein histidine kinase activity"/>
    <property type="evidence" value="ECO:0007669"/>
    <property type="project" value="UniProtKB-EC"/>
</dbReference>
<dbReference type="EMBL" id="JBHTJV010000013">
    <property type="protein sequence ID" value="MFD0917538.1"/>
    <property type="molecule type" value="Genomic_DNA"/>
</dbReference>
<dbReference type="Gene3D" id="1.10.287.130">
    <property type="match status" value="1"/>
</dbReference>
<keyword evidence="5" id="KW-1133">Transmembrane helix</keyword>
<dbReference type="Gene3D" id="3.40.50.2300">
    <property type="match status" value="1"/>
</dbReference>
<protein>
    <recommendedName>
        <fullName evidence="2">histidine kinase</fullName>
        <ecNumber evidence="2">2.7.13.3</ecNumber>
    </recommendedName>
</protein>
<dbReference type="Pfam" id="PF00072">
    <property type="entry name" value="Response_reg"/>
    <property type="match status" value="1"/>
</dbReference>
<feature type="modified residue" description="4-aspartylphosphate" evidence="4">
    <location>
        <position position="834"/>
    </location>
</feature>
<evidence type="ECO:0000256" key="4">
    <source>
        <dbReference type="PROSITE-ProRule" id="PRU00169"/>
    </source>
</evidence>
<organism evidence="9 10">
    <name type="scientific">Pseudahrensia aquimaris</name>
    <dbReference type="NCBI Taxonomy" id="744461"/>
    <lineage>
        <taxon>Bacteria</taxon>
        <taxon>Pseudomonadati</taxon>
        <taxon>Pseudomonadota</taxon>
        <taxon>Alphaproteobacteria</taxon>
        <taxon>Hyphomicrobiales</taxon>
        <taxon>Ahrensiaceae</taxon>
        <taxon>Pseudahrensia</taxon>
    </lineage>
</organism>
<dbReference type="CDD" id="cd00082">
    <property type="entry name" value="HisKA"/>
    <property type="match status" value="1"/>
</dbReference>
<dbReference type="InterPro" id="IPR003661">
    <property type="entry name" value="HisK_dim/P_dom"/>
</dbReference>
<evidence type="ECO:0000256" key="2">
    <source>
        <dbReference type="ARBA" id="ARBA00012438"/>
    </source>
</evidence>
<dbReference type="PROSITE" id="PS50109">
    <property type="entry name" value="HIS_KIN"/>
    <property type="match status" value="1"/>
</dbReference>
<dbReference type="InterPro" id="IPR036890">
    <property type="entry name" value="HATPase_C_sf"/>
</dbReference>
<keyword evidence="5" id="KW-0812">Transmembrane</keyword>
<comment type="catalytic activity">
    <reaction evidence="1">
        <text>ATP + protein L-histidine = ADP + protein N-phospho-L-histidine.</text>
        <dbReference type="EC" id="2.7.13.3"/>
    </reaction>
</comment>
<evidence type="ECO:0000259" key="6">
    <source>
        <dbReference type="PROSITE" id="PS50109"/>
    </source>
</evidence>
<dbReference type="PRINTS" id="PR00344">
    <property type="entry name" value="BCTRLSENSOR"/>
</dbReference>
<gene>
    <name evidence="9" type="primary">cckA</name>
    <name evidence="9" type="ORF">ACFQ14_14095</name>
</gene>
<dbReference type="Pfam" id="PF00512">
    <property type="entry name" value="HisKA"/>
    <property type="match status" value="1"/>
</dbReference>
<keyword evidence="9" id="KW-0418">Kinase</keyword>
<dbReference type="EC" id="2.7.13.3" evidence="2"/>
<dbReference type="SUPFAM" id="SSF47384">
    <property type="entry name" value="Homodimeric domain of signal transducing histidine kinase"/>
    <property type="match status" value="1"/>
</dbReference>
<dbReference type="PANTHER" id="PTHR43065:SF42">
    <property type="entry name" value="TWO-COMPONENT SENSOR PPRA"/>
    <property type="match status" value="1"/>
</dbReference>
<dbReference type="InterPro" id="IPR036097">
    <property type="entry name" value="HisK_dim/P_sf"/>
</dbReference>
<dbReference type="RefSeq" id="WP_377213395.1">
    <property type="nucleotide sequence ID" value="NZ_JBHTJV010000013.1"/>
</dbReference>
<reference evidence="10" key="1">
    <citation type="journal article" date="2019" name="Int. J. Syst. Evol. Microbiol.">
        <title>The Global Catalogue of Microorganisms (GCM) 10K type strain sequencing project: providing services to taxonomists for standard genome sequencing and annotation.</title>
        <authorList>
            <consortium name="The Broad Institute Genomics Platform"/>
            <consortium name="The Broad Institute Genome Sequencing Center for Infectious Disease"/>
            <person name="Wu L."/>
            <person name="Ma J."/>
        </authorList>
    </citation>
    <scope>NUCLEOTIDE SEQUENCE [LARGE SCALE GENOMIC DNA]</scope>
    <source>
        <strain evidence="10">CCUG 60023</strain>
    </source>
</reference>
<dbReference type="InterPro" id="IPR000014">
    <property type="entry name" value="PAS"/>
</dbReference>
<dbReference type="InterPro" id="IPR011006">
    <property type="entry name" value="CheY-like_superfamily"/>
</dbReference>
<comment type="caution">
    <text evidence="9">The sequence shown here is derived from an EMBL/GenBank/DDBJ whole genome shotgun (WGS) entry which is preliminary data.</text>
</comment>
<dbReference type="InterPro" id="IPR004358">
    <property type="entry name" value="Sig_transdc_His_kin-like_C"/>
</dbReference>
<keyword evidence="3 4" id="KW-0597">Phosphoprotein</keyword>
<dbReference type="Pfam" id="PF13188">
    <property type="entry name" value="PAS_8"/>
    <property type="match status" value="1"/>
</dbReference>
<evidence type="ECO:0000256" key="5">
    <source>
        <dbReference type="SAM" id="Phobius"/>
    </source>
</evidence>
<feature type="transmembrane region" description="Helical" evidence="5">
    <location>
        <begin position="59"/>
        <end position="78"/>
    </location>
</feature>
<proteinExistence type="predicted"/>
<evidence type="ECO:0000259" key="7">
    <source>
        <dbReference type="PROSITE" id="PS50110"/>
    </source>
</evidence>
<dbReference type="PANTHER" id="PTHR43065">
    <property type="entry name" value="SENSOR HISTIDINE KINASE"/>
    <property type="match status" value="1"/>
</dbReference>
<dbReference type="SUPFAM" id="SSF55874">
    <property type="entry name" value="ATPase domain of HSP90 chaperone/DNA topoisomerase II/histidine kinase"/>
    <property type="match status" value="1"/>
</dbReference>
<keyword evidence="9" id="KW-0808">Transferase</keyword>
<dbReference type="SUPFAM" id="SSF52172">
    <property type="entry name" value="CheY-like"/>
    <property type="match status" value="1"/>
</dbReference>
<name>A0ABW3FJ41_9HYPH</name>
<dbReference type="Proteomes" id="UP001597101">
    <property type="component" value="Unassembled WGS sequence"/>
</dbReference>
<keyword evidence="5" id="KW-0472">Membrane</keyword>
<sequence length="904" mass="97749">MVSTSESATSDMSAKVAASGAENAGDAKVNSSDGLVHADRDQETVESALIDRAGGGPGIGRLMLAGIALVLIMGLFVFLPPEYSQQVSILVMLVLSVMGIIFIFSIAIGFVHLSSTSRADAFARAFLDGLSRGAIVTDWEGRIVYANRAYGDLTGSASERDVSTIERVFSHAEDASEIVYQMNQKVRSGMNVTREFRVPHSVVALNGDDGQSSVSEPHWYRLCARPLELKGYRKPLIVWEISDVTEDRARQESVFQELQDAVSYLDHAPAGFFSTQADGRIAYLNATLADWLGIDLAQFRPGSYRLRDLVLGDGLALLDAINTNPGQTTTGVVDLDLARADGTSLPARLYHKVPVSPDGAPGETRTLVLNRSSGEGIAEDLRVAELRFTRFFNNTPIAIASLSEDGAITQSNAPFQRLFAHVLKSAGKNAVTVVDLCGDGERDAARAALAAASEGRTQIDFIDSHLPGNEDCSVRYFISAITDGAVAHGEEARETAILYAIEMTEQKALERQMAQGQKMQAVGQLAGGIAHDFNNVLTAIIGFSDLLLSNHRPSDPSFPDIMNIKHSANRAASLVRQLLAFSRRQTLRPQILTVPDSLSDLRMLIARLLGDKVKLEINHGRDLWPLKADIGQFEQVIVNLCVNARDAINDQSGDGGTVTITTRNLTAKDVEKGHSRPEMPAADYVLIEVSDTGTGMTPEVMQKIFEPFFSTKDVGKGTGLGLSTVYGIVKQSGGFIYPVSVLGEGTTFQIYFPRHEPTAAEVSAAAEEGERKEVARDLAGNATIVFVEDEDAVRAVGSRTLQARGYDVHEAENGVEAMELLEDLGDKVDLVVSDVVMPEMDGPTLLQEARKAGYTVRFIFASGYAEEAFEKNLPEAERGKFGFIPKPYSLKQLATAVKEQLDGN</sequence>
<dbReference type="SMART" id="SM00091">
    <property type="entry name" value="PAS"/>
    <property type="match status" value="3"/>
</dbReference>
<dbReference type="InterPro" id="IPR035965">
    <property type="entry name" value="PAS-like_dom_sf"/>
</dbReference>
<dbReference type="SMART" id="SM00448">
    <property type="entry name" value="REC"/>
    <property type="match status" value="1"/>
</dbReference>
<dbReference type="SMART" id="SM00388">
    <property type="entry name" value="HisKA"/>
    <property type="match status" value="1"/>
</dbReference>
<dbReference type="InterPro" id="IPR003594">
    <property type="entry name" value="HATPase_dom"/>
</dbReference>
<evidence type="ECO:0000256" key="1">
    <source>
        <dbReference type="ARBA" id="ARBA00000085"/>
    </source>
</evidence>
<accession>A0ABW3FJ41</accession>
<feature type="domain" description="Histidine kinase" evidence="6">
    <location>
        <begin position="528"/>
        <end position="756"/>
    </location>
</feature>
<evidence type="ECO:0000313" key="9">
    <source>
        <dbReference type="EMBL" id="MFD0917538.1"/>
    </source>
</evidence>
<feature type="transmembrane region" description="Helical" evidence="5">
    <location>
        <begin position="90"/>
        <end position="113"/>
    </location>
</feature>